<protein>
    <submittedName>
        <fullName evidence="1">Uncharacterized protein</fullName>
    </submittedName>
</protein>
<proteinExistence type="predicted"/>
<dbReference type="Proteomes" id="UP000245207">
    <property type="component" value="Unassembled WGS sequence"/>
</dbReference>
<sequence>MSSFASQPVDNSEGPLVIIDNKNRFQEPDSFDVSVFEVTKEKPLEKVVRPLVDGNNNFEEPDMEVTLFQINQDNQLHNVGGEPIDGNNIEEEGDVDITLFQQSDTSHLLNVGDETIEANENNVTEENHVQVALVQ</sequence>
<dbReference type="EMBL" id="PKPP01000545">
    <property type="protein sequence ID" value="PWA91415.1"/>
    <property type="molecule type" value="Genomic_DNA"/>
</dbReference>
<gene>
    <name evidence="1" type="ORF">CTI12_AA080890</name>
</gene>
<comment type="caution">
    <text evidence="1">The sequence shown here is derived from an EMBL/GenBank/DDBJ whole genome shotgun (WGS) entry which is preliminary data.</text>
</comment>
<organism evidence="1 2">
    <name type="scientific">Artemisia annua</name>
    <name type="common">Sweet wormwood</name>
    <dbReference type="NCBI Taxonomy" id="35608"/>
    <lineage>
        <taxon>Eukaryota</taxon>
        <taxon>Viridiplantae</taxon>
        <taxon>Streptophyta</taxon>
        <taxon>Embryophyta</taxon>
        <taxon>Tracheophyta</taxon>
        <taxon>Spermatophyta</taxon>
        <taxon>Magnoliopsida</taxon>
        <taxon>eudicotyledons</taxon>
        <taxon>Gunneridae</taxon>
        <taxon>Pentapetalae</taxon>
        <taxon>asterids</taxon>
        <taxon>campanulids</taxon>
        <taxon>Asterales</taxon>
        <taxon>Asteraceae</taxon>
        <taxon>Asteroideae</taxon>
        <taxon>Anthemideae</taxon>
        <taxon>Artemisiinae</taxon>
        <taxon>Artemisia</taxon>
    </lineage>
</organism>
<evidence type="ECO:0000313" key="2">
    <source>
        <dbReference type="Proteomes" id="UP000245207"/>
    </source>
</evidence>
<reference evidence="1 2" key="1">
    <citation type="journal article" date="2018" name="Mol. Plant">
        <title>The genome of Artemisia annua provides insight into the evolution of Asteraceae family and artemisinin biosynthesis.</title>
        <authorList>
            <person name="Shen Q."/>
            <person name="Zhang L."/>
            <person name="Liao Z."/>
            <person name="Wang S."/>
            <person name="Yan T."/>
            <person name="Shi P."/>
            <person name="Liu M."/>
            <person name="Fu X."/>
            <person name="Pan Q."/>
            <person name="Wang Y."/>
            <person name="Lv Z."/>
            <person name="Lu X."/>
            <person name="Zhang F."/>
            <person name="Jiang W."/>
            <person name="Ma Y."/>
            <person name="Chen M."/>
            <person name="Hao X."/>
            <person name="Li L."/>
            <person name="Tang Y."/>
            <person name="Lv G."/>
            <person name="Zhou Y."/>
            <person name="Sun X."/>
            <person name="Brodelius P.E."/>
            <person name="Rose J.K.C."/>
            <person name="Tang K."/>
        </authorList>
    </citation>
    <scope>NUCLEOTIDE SEQUENCE [LARGE SCALE GENOMIC DNA]</scope>
    <source>
        <strain evidence="2">cv. Huhao1</strain>
        <tissue evidence="1">Leaf</tissue>
    </source>
</reference>
<accession>A0A2U1Q0C1</accession>
<dbReference type="AlphaFoldDB" id="A0A2U1Q0C1"/>
<name>A0A2U1Q0C1_ARTAN</name>
<evidence type="ECO:0000313" key="1">
    <source>
        <dbReference type="EMBL" id="PWA91415.1"/>
    </source>
</evidence>
<keyword evidence="2" id="KW-1185">Reference proteome</keyword>